<dbReference type="InterPro" id="IPR058637">
    <property type="entry name" value="YknX-like_C"/>
</dbReference>
<dbReference type="InterPro" id="IPR006143">
    <property type="entry name" value="RND_pump_MFP"/>
</dbReference>
<feature type="coiled-coil region" evidence="2">
    <location>
        <begin position="147"/>
        <end position="212"/>
    </location>
</feature>
<dbReference type="PANTHER" id="PTHR30469">
    <property type="entry name" value="MULTIDRUG RESISTANCE PROTEIN MDTA"/>
    <property type="match status" value="1"/>
</dbReference>
<dbReference type="GO" id="GO:1990281">
    <property type="term" value="C:efflux pump complex"/>
    <property type="evidence" value="ECO:0007669"/>
    <property type="project" value="TreeGrafter"/>
</dbReference>
<dbReference type="InterPro" id="IPR058624">
    <property type="entry name" value="MdtA-like_HH"/>
</dbReference>
<dbReference type="Gene3D" id="2.40.420.20">
    <property type="match status" value="1"/>
</dbReference>
<dbReference type="SUPFAM" id="SSF111369">
    <property type="entry name" value="HlyD-like secretion proteins"/>
    <property type="match status" value="3"/>
</dbReference>
<feature type="domain" description="CusB-like beta-barrel" evidence="6">
    <location>
        <begin position="274"/>
        <end position="343"/>
    </location>
</feature>
<dbReference type="OrthoDB" id="9791520at2"/>
<dbReference type="STRING" id="1838280.A6M21_15285"/>
<sequence>MVLPERLKQKFLRLSGMKGVFRIVALFVLPVLLLILWTTGALLPKVKTGHTPLQGQEVTGVQTYKVQNGSGTLHISATGTVRPMVRALIASKIMARVTSVNFHEGSQVTAGADLCLLDDRDLSAQTAQAAAGVQSALAGEQAQAQGIKQAEAGLEKARADYQLSETNFNRYKFLQSQGAVSQADFDRVQNQYQQAKSALDNARATLDSAVAQVKVAGAQVTQSQANLQYAQAVNSYSRISAPLNGIIVKKMVDVGSMVTPGQPVAEEEQGPYRLEVPVPESYYHQIRVGDQVTVDIPALNRQFVAKVDEIVPAVESSSMTYLVKILLPQDLNVKSGMYGDADFALGSKREMTIPAAAVVKWGDFTGVYILRNDVARLSFVTLGEEQGDKVQVLSGLNPGDVIVAGGTARVHDGDRVKGGLINE</sequence>
<evidence type="ECO:0000313" key="8">
    <source>
        <dbReference type="EMBL" id="OAT79809.1"/>
    </source>
</evidence>
<proteinExistence type="inferred from homology"/>
<comment type="similarity">
    <text evidence="1">Belongs to the membrane fusion protein (MFP) (TC 8.A.1) family.</text>
</comment>
<dbReference type="InterPro" id="IPR058625">
    <property type="entry name" value="MdtA-like_BSH"/>
</dbReference>
<feature type="domain" description="YknX-like C-terminal permuted SH3-like" evidence="7">
    <location>
        <begin position="351"/>
        <end position="417"/>
    </location>
</feature>
<comment type="caution">
    <text evidence="8">The sequence shown here is derived from an EMBL/GenBank/DDBJ whole genome shotgun (WGS) entry which is preliminary data.</text>
</comment>
<protein>
    <submittedName>
        <fullName evidence="8">Uncharacterized protein</fullName>
    </submittedName>
</protein>
<keyword evidence="3" id="KW-0472">Membrane</keyword>
<dbReference type="Proteomes" id="UP000078532">
    <property type="component" value="Unassembled WGS sequence"/>
</dbReference>
<dbReference type="Gene3D" id="1.10.287.470">
    <property type="entry name" value="Helix hairpin bin"/>
    <property type="match status" value="1"/>
</dbReference>
<evidence type="ECO:0000256" key="3">
    <source>
        <dbReference type="SAM" id="Phobius"/>
    </source>
</evidence>
<feature type="transmembrane region" description="Helical" evidence="3">
    <location>
        <begin position="20"/>
        <end position="43"/>
    </location>
</feature>
<keyword evidence="9" id="KW-1185">Reference proteome</keyword>
<dbReference type="InterPro" id="IPR058792">
    <property type="entry name" value="Beta-barrel_RND_2"/>
</dbReference>
<evidence type="ECO:0000256" key="1">
    <source>
        <dbReference type="ARBA" id="ARBA00009477"/>
    </source>
</evidence>
<dbReference type="Gene3D" id="2.40.50.100">
    <property type="match status" value="1"/>
</dbReference>
<keyword evidence="2" id="KW-0175">Coiled coil</keyword>
<dbReference type="RefSeq" id="WP_066670996.1">
    <property type="nucleotide sequence ID" value="NZ_LYVF01000192.1"/>
</dbReference>
<dbReference type="NCBIfam" id="TIGR01730">
    <property type="entry name" value="RND_mfp"/>
    <property type="match status" value="1"/>
</dbReference>
<evidence type="ECO:0000256" key="2">
    <source>
        <dbReference type="SAM" id="Coils"/>
    </source>
</evidence>
<accession>A0A1B7LBH9</accession>
<dbReference type="Pfam" id="PF25954">
    <property type="entry name" value="Beta-barrel_RND_2"/>
    <property type="match status" value="1"/>
</dbReference>
<dbReference type="Gene3D" id="2.40.30.170">
    <property type="match status" value="1"/>
</dbReference>
<evidence type="ECO:0000259" key="7">
    <source>
        <dbReference type="Pfam" id="PF25989"/>
    </source>
</evidence>
<evidence type="ECO:0000313" key="9">
    <source>
        <dbReference type="Proteomes" id="UP000078532"/>
    </source>
</evidence>
<name>A0A1B7LBH9_9FIRM</name>
<dbReference type="Pfam" id="PF25989">
    <property type="entry name" value="YknX_C"/>
    <property type="match status" value="1"/>
</dbReference>
<feature type="domain" description="Multidrug resistance protein MdtA-like barrel-sandwich hybrid" evidence="5">
    <location>
        <begin position="89"/>
        <end position="263"/>
    </location>
</feature>
<dbReference type="EMBL" id="LYVF01000192">
    <property type="protein sequence ID" value="OAT79809.1"/>
    <property type="molecule type" value="Genomic_DNA"/>
</dbReference>
<gene>
    <name evidence="8" type="ORF">A6M21_15285</name>
</gene>
<evidence type="ECO:0000259" key="4">
    <source>
        <dbReference type="Pfam" id="PF25876"/>
    </source>
</evidence>
<dbReference type="PANTHER" id="PTHR30469:SF15">
    <property type="entry name" value="HLYD FAMILY OF SECRETION PROTEINS"/>
    <property type="match status" value="1"/>
</dbReference>
<evidence type="ECO:0000259" key="6">
    <source>
        <dbReference type="Pfam" id="PF25954"/>
    </source>
</evidence>
<keyword evidence="3" id="KW-1133">Transmembrane helix</keyword>
<dbReference type="AlphaFoldDB" id="A0A1B7LBH9"/>
<dbReference type="Pfam" id="PF25876">
    <property type="entry name" value="HH_MFP_RND"/>
    <property type="match status" value="1"/>
</dbReference>
<organism evidence="8 9">
    <name type="scientific">Desulfotomaculum copahuensis</name>
    <dbReference type="NCBI Taxonomy" id="1838280"/>
    <lineage>
        <taxon>Bacteria</taxon>
        <taxon>Bacillati</taxon>
        <taxon>Bacillota</taxon>
        <taxon>Clostridia</taxon>
        <taxon>Eubacteriales</taxon>
        <taxon>Desulfotomaculaceae</taxon>
        <taxon>Desulfotomaculum</taxon>
    </lineage>
</organism>
<dbReference type="GO" id="GO:0015562">
    <property type="term" value="F:efflux transmembrane transporter activity"/>
    <property type="evidence" value="ECO:0007669"/>
    <property type="project" value="TreeGrafter"/>
</dbReference>
<feature type="domain" description="Multidrug resistance protein MdtA-like alpha-helical hairpin" evidence="4">
    <location>
        <begin position="148"/>
        <end position="212"/>
    </location>
</feature>
<evidence type="ECO:0000259" key="5">
    <source>
        <dbReference type="Pfam" id="PF25917"/>
    </source>
</evidence>
<dbReference type="Pfam" id="PF25917">
    <property type="entry name" value="BSH_RND"/>
    <property type="match status" value="1"/>
</dbReference>
<keyword evidence="3" id="KW-0812">Transmembrane</keyword>
<reference evidence="8 9" key="1">
    <citation type="submission" date="2016-04" db="EMBL/GenBank/DDBJ databases">
        <authorList>
            <person name="Evans L.H."/>
            <person name="Alamgir A."/>
            <person name="Owens N."/>
            <person name="Weber N.D."/>
            <person name="Virtaneva K."/>
            <person name="Barbian K."/>
            <person name="Babar A."/>
            <person name="Rosenke K."/>
        </authorList>
    </citation>
    <scope>NUCLEOTIDE SEQUENCE [LARGE SCALE GENOMIC DNA]</scope>
    <source>
        <strain evidence="8 9">LMa1</strain>
    </source>
</reference>